<proteinExistence type="predicted"/>
<accession>A0A2P2MGC5</accession>
<dbReference type="EMBL" id="GGEC01048804">
    <property type="protein sequence ID" value="MBX29288.1"/>
    <property type="molecule type" value="Transcribed_RNA"/>
</dbReference>
<dbReference type="AlphaFoldDB" id="A0A2P2MGC5"/>
<protein>
    <submittedName>
        <fullName evidence="1">Uncharacterized protein</fullName>
    </submittedName>
</protein>
<name>A0A2P2MGC5_RHIMU</name>
<sequence length="68" mass="8145">MKPRKERINALNPDTCAILNTETFTLFSQFQTPAWLLQLNNKYIFEETEIRKSKNLEFRTQPPFPKRT</sequence>
<organism evidence="1">
    <name type="scientific">Rhizophora mucronata</name>
    <name type="common">Asiatic mangrove</name>
    <dbReference type="NCBI Taxonomy" id="61149"/>
    <lineage>
        <taxon>Eukaryota</taxon>
        <taxon>Viridiplantae</taxon>
        <taxon>Streptophyta</taxon>
        <taxon>Embryophyta</taxon>
        <taxon>Tracheophyta</taxon>
        <taxon>Spermatophyta</taxon>
        <taxon>Magnoliopsida</taxon>
        <taxon>eudicotyledons</taxon>
        <taxon>Gunneridae</taxon>
        <taxon>Pentapetalae</taxon>
        <taxon>rosids</taxon>
        <taxon>fabids</taxon>
        <taxon>Malpighiales</taxon>
        <taxon>Rhizophoraceae</taxon>
        <taxon>Rhizophora</taxon>
    </lineage>
</organism>
<evidence type="ECO:0000313" key="1">
    <source>
        <dbReference type="EMBL" id="MBX29288.1"/>
    </source>
</evidence>
<reference evidence="1" key="1">
    <citation type="submission" date="2018-02" db="EMBL/GenBank/DDBJ databases">
        <title>Rhizophora mucronata_Transcriptome.</title>
        <authorList>
            <person name="Meera S.P."/>
            <person name="Sreeshan A."/>
            <person name="Augustine A."/>
        </authorList>
    </citation>
    <scope>NUCLEOTIDE SEQUENCE</scope>
    <source>
        <tissue evidence="1">Leaf</tissue>
    </source>
</reference>